<keyword evidence="3" id="KW-1185">Reference proteome</keyword>
<feature type="signal peptide" evidence="1">
    <location>
        <begin position="1"/>
        <end position="18"/>
    </location>
</feature>
<sequence>MMKFAGLAFAVLFTSGLAASSARTEETLQGMLATQLRAQGYPCDKPVKAERDEKLSKPDNEAWVLTCDNATYRISRVPDLAAKVEVVPQDHPDKTKQ</sequence>
<dbReference type="Proteomes" id="UP000057737">
    <property type="component" value="Unassembled WGS sequence"/>
</dbReference>
<comment type="caution">
    <text evidence="2">The sequence shown here is derived from an EMBL/GenBank/DDBJ whole genome shotgun (WGS) entry which is preliminary data.</text>
</comment>
<evidence type="ECO:0000313" key="3">
    <source>
        <dbReference type="Proteomes" id="UP000057737"/>
    </source>
</evidence>
<evidence type="ECO:0000313" key="2">
    <source>
        <dbReference type="EMBL" id="KWV57832.1"/>
    </source>
</evidence>
<proteinExistence type="predicted"/>
<gene>
    <name evidence="2" type="ORF">AS156_37120</name>
</gene>
<feature type="chain" id="PRO_5007179035" description="PepSY domain-containing protein" evidence="1">
    <location>
        <begin position="19"/>
        <end position="97"/>
    </location>
</feature>
<organism evidence="2 3">
    <name type="scientific">Bradyrhizobium macuxiense</name>
    <dbReference type="NCBI Taxonomy" id="1755647"/>
    <lineage>
        <taxon>Bacteria</taxon>
        <taxon>Pseudomonadati</taxon>
        <taxon>Pseudomonadota</taxon>
        <taxon>Alphaproteobacteria</taxon>
        <taxon>Hyphomicrobiales</taxon>
        <taxon>Nitrobacteraceae</taxon>
        <taxon>Bradyrhizobium</taxon>
    </lineage>
</organism>
<accession>A0A125Q9M8</accession>
<dbReference type="AlphaFoldDB" id="A0A125Q9M8"/>
<reference evidence="2 3" key="1">
    <citation type="submission" date="2015-11" db="EMBL/GenBank/DDBJ databases">
        <title>Draft Genome Sequence of the Strain BR 10303 (Bradyrhizobium sp.) isolated from nodules of Centrolobium paraense.</title>
        <authorList>
            <person name="Zelli J.E."/>
            <person name="Simoes-Araujo J.L."/>
            <person name="Barauna A.C."/>
            <person name="Silva K."/>
        </authorList>
    </citation>
    <scope>NUCLEOTIDE SEQUENCE [LARGE SCALE GENOMIC DNA]</scope>
    <source>
        <strain evidence="2 3">BR 10303</strain>
    </source>
</reference>
<name>A0A125Q9M8_9BRAD</name>
<dbReference type="OrthoDB" id="8020600at2"/>
<keyword evidence="1" id="KW-0732">Signal</keyword>
<evidence type="ECO:0000256" key="1">
    <source>
        <dbReference type="SAM" id="SignalP"/>
    </source>
</evidence>
<protein>
    <recommendedName>
        <fullName evidence="4">PepSY domain-containing protein</fullName>
    </recommendedName>
</protein>
<evidence type="ECO:0008006" key="4">
    <source>
        <dbReference type="Google" id="ProtNLM"/>
    </source>
</evidence>
<dbReference type="EMBL" id="LNCU01000040">
    <property type="protein sequence ID" value="KWV57832.1"/>
    <property type="molecule type" value="Genomic_DNA"/>
</dbReference>